<dbReference type="PANTHER" id="PTHR32010:SF22">
    <property type="entry name" value="DNA BINDING PROTEIN"/>
    <property type="match status" value="1"/>
</dbReference>
<accession>A0A9J5ZZU6</accession>
<protein>
    <submittedName>
        <fullName evidence="1">Uncharacterized protein</fullName>
    </submittedName>
</protein>
<dbReference type="AlphaFoldDB" id="A0A9J5ZZU6"/>
<dbReference type="EMBL" id="JACXVP010000003">
    <property type="protein sequence ID" value="KAG5617744.1"/>
    <property type="molecule type" value="Genomic_DNA"/>
</dbReference>
<sequence length="388" mass="43400">MHQELKDSELPNCLSVGMLVEPKRWSSKNATQEQLASKCLAPVFSSVNVKVKNASQNVENIKASPGDTQFGKLKNHSMCTRESGCNNAAMETAQLASKSIEIGKGYPAAEFEKLLHSASPIICPSASIQTCQACFPSRATNASLCRHEIPNVALKNLWQWYEKHGNYGLEVKAEDHGNARQCGMDGFEFHAYFVPYLSAIQLFKDHRTHPIHNDKRNLGSVEVDCKMNKISEGSPKVDLRSIFSVLVPRPRAEDSSSLLQKCGLSESGSSSECSNGDSHHLPVEFELSDDTELLFEYFESEQPQSQRRLPLFETIQELVSGDGPLSNCRSYGDPSILHTVSLRDLHPHSWFSVAWYPIYRIPDGNLRAAFLTYHSLGHFIHREQSFKD</sequence>
<proteinExistence type="predicted"/>
<reference evidence="1 2" key="1">
    <citation type="submission" date="2020-09" db="EMBL/GenBank/DDBJ databases">
        <title>De no assembly of potato wild relative species, Solanum commersonii.</title>
        <authorList>
            <person name="Cho K."/>
        </authorList>
    </citation>
    <scope>NUCLEOTIDE SEQUENCE [LARGE SCALE GENOMIC DNA]</scope>
    <source>
        <strain evidence="1">LZ3.2</strain>
        <tissue evidence="1">Leaf</tissue>
    </source>
</reference>
<name>A0A9J5ZZU6_SOLCO</name>
<dbReference type="PANTHER" id="PTHR32010">
    <property type="entry name" value="PHOTOSYSTEM II STABILITY/ASSEMBLY FACTOR HCF136, CHLOROPLASTIC"/>
    <property type="match status" value="1"/>
</dbReference>
<keyword evidence="2" id="KW-1185">Reference proteome</keyword>
<dbReference type="Proteomes" id="UP000824120">
    <property type="component" value="Chromosome 3"/>
</dbReference>
<dbReference type="OrthoDB" id="1920576at2759"/>
<dbReference type="InterPro" id="IPR008507">
    <property type="entry name" value="DUF789"/>
</dbReference>
<dbReference type="Pfam" id="PF05623">
    <property type="entry name" value="DUF789"/>
    <property type="match status" value="1"/>
</dbReference>
<evidence type="ECO:0000313" key="2">
    <source>
        <dbReference type="Proteomes" id="UP000824120"/>
    </source>
</evidence>
<gene>
    <name evidence="1" type="ORF">H5410_017568</name>
</gene>
<evidence type="ECO:0000313" key="1">
    <source>
        <dbReference type="EMBL" id="KAG5617744.1"/>
    </source>
</evidence>
<organism evidence="1 2">
    <name type="scientific">Solanum commersonii</name>
    <name type="common">Commerson's wild potato</name>
    <name type="synonym">Commerson's nightshade</name>
    <dbReference type="NCBI Taxonomy" id="4109"/>
    <lineage>
        <taxon>Eukaryota</taxon>
        <taxon>Viridiplantae</taxon>
        <taxon>Streptophyta</taxon>
        <taxon>Embryophyta</taxon>
        <taxon>Tracheophyta</taxon>
        <taxon>Spermatophyta</taxon>
        <taxon>Magnoliopsida</taxon>
        <taxon>eudicotyledons</taxon>
        <taxon>Gunneridae</taxon>
        <taxon>Pentapetalae</taxon>
        <taxon>asterids</taxon>
        <taxon>lamiids</taxon>
        <taxon>Solanales</taxon>
        <taxon>Solanaceae</taxon>
        <taxon>Solanoideae</taxon>
        <taxon>Solaneae</taxon>
        <taxon>Solanum</taxon>
    </lineage>
</organism>
<comment type="caution">
    <text evidence="1">The sequence shown here is derived from an EMBL/GenBank/DDBJ whole genome shotgun (WGS) entry which is preliminary data.</text>
</comment>